<dbReference type="Gene3D" id="1.10.1240.100">
    <property type="match status" value="1"/>
</dbReference>
<reference evidence="11" key="1">
    <citation type="submission" date="2016-10" db="EMBL/GenBank/DDBJ databases">
        <authorList>
            <person name="Varghese N."/>
            <person name="Submissions S."/>
        </authorList>
    </citation>
    <scope>NUCLEOTIDE SEQUENCE [LARGE SCALE GENOMIC DNA]</scope>
    <source>
        <strain evidence="11">CGMCC 4.7042</strain>
    </source>
</reference>
<evidence type="ECO:0000313" key="11">
    <source>
        <dbReference type="Proteomes" id="UP000199063"/>
    </source>
</evidence>
<dbReference type="GO" id="GO:0004312">
    <property type="term" value="F:fatty acid synthase activity"/>
    <property type="evidence" value="ECO:0007669"/>
    <property type="project" value="TreeGrafter"/>
</dbReference>
<dbReference type="Pfam" id="PF00550">
    <property type="entry name" value="PP-binding"/>
    <property type="match status" value="1"/>
</dbReference>
<dbReference type="Gene3D" id="3.40.50.1820">
    <property type="entry name" value="alpha/beta hydrolase"/>
    <property type="match status" value="1"/>
</dbReference>
<dbReference type="EMBL" id="FNHI01000001">
    <property type="protein sequence ID" value="SDL75100.1"/>
    <property type="molecule type" value="Genomic_DNA"/>
</dbReference>
<dbReference type="InterPro" id="IPR054514">
    <property type="entry name" value="RhiE-like_linker"/>
</dbReference>
<dbReference type="Pfam" id="PF02801">
    <property type="entry name" value="Ketoacyl-synt_C"/>
    <property type="match status" value="1"/>
</dbReference>
<evidence type="ECO:0000256" key="3">
    <source>
        <dbReference type="ARBA" id="ARBA00022450"/>
    </source>
</evidence>
<dbReference type="InterPro" id="IPR029058">
    <property type="entry name" value="AB_hydrolase_fold"/>
</dbReference>
<dbReference type="InterPro" id="IPR020841">
    <property type="entry name" value="PKS_Beta-ketoAc_synthase_dom"/>
</dbReference>
<evidence type="ECO:0000256" key="1">
    <source>
        <dbReference type="ARBA" id="ARBA00004496"/>
    </source>
</evidence>
<dbReference type="PROSITE" id="PS00012">
    <property type="entry name" value="PHOSPHOPANTETHEINE"/>
    <property type="match status" value="1"/>
</dbReference>
<comment type="pathway">
    <text evidence="2">Antibiotic biosynthesis.</text>
</comment>
<dbReference type="InterPro" id="IPR036736">
    <property type="entry name" value="ACP-like_sf"/>
</dbReference>
<dbReference type="InterPro" id="IPR050091">
    <property type="entry name" value="PKS_NRPS_Biosynth_Enz"/>
</dbReference>
<dbReference type="InterPro" id="IPR009081">
    <property type="entry name" value="PP-bd_ACP"/>
</dbReference>
<dbReference type="Pfam" id="PF00109">
    <property type="entry name" value="ketoacyl-synt"/>
    <property type="match status" value="1"/>
</dbReference>
<dbReference type="GO" id="GO:0005737">
    <property type="term" value="C:cytoplasm"/>
    <property type="evidence" value="ECO:0007669"/>
    <property type="project" value="UniProtKB-SubCell"/>
</dbReference>
<gene>
    <name evidence="10" type="ORF">SAMN05444921_101163</name>
</gene>
<protein>
    <submittedName>
        <fullName evidence="10">Ketoacyl-synthetase C-terminal extension</fullName>
    </submittedName>
</protein>
<keyword evidence="4" id="KW-0963">Cytoplasm</keyword>
<feature type="domain" description="Ketosynthase family 3 (KS3)" evidence="9">
    <location>
        <begin position="15"/>
        <end position="441"/>
    </location>
</feature>
<proteinExistence type="predicted"/>
<dbReference type="SMART" id="SM00825">
    <property type="entry name" value="PKS_KS"/>
    <property type="match status" value="1"/>
</dbReference>
<accession>A0A1G9MLF1</accession>
<dbReference type="Pfam" id="PF22336">
    <property type="entry name" value="RhiE-like_linker"/>
    <property type="match status" value="1"/>
</dbReference>
<evidence type="ECO:0000256" key="5">
    <source>
        <dbReference type="ARBA" id="ARBA00022553"/>
    </source>
</evidence>
<dbReference type="InterPro" id="IPR006162">
    <property type="entry name" value="Ppantetheine_attach_site"/>
</dbReference>
<dbReference type="GO" id="GO:0071770">
    <property type="term" value="P:DIM/DIP cell wall layer assembly"/>
    <property type="evidence" value="ECO:0007669"/>
    <property type="project" value="TreeGrafter"/>
</dbReference>
<dbReference type="SUPFAM" id="SSF53901">
    <property type="entry name" value="Thiolase-like"/>
    <property type="match status" value="1"/>
</dbReference>
<keyword evidence="3" id="KW-0596">Phosphopantetheine</keyword>
<dbReference type="InterPro" id="IPR014030">
    <property type="entry name" value="Ketoacyl_synth_N"/>
</dbReference>
<evidence type="ECO:0000256" key="4">
    <source>
        <dbReference type="ARBA" id="ARBA00022490"/>
    </source>
</evidence>
<dbReference type="GO" id="GO:0005886">
    <property type="term" value="C:plasma membrane"/>
    <property type="evidence" value="ECO:0007669"/>
    <property type="project" value="TreeGrafter"/>
</dbReference>
<dbReference type="OrthoDB" id="9778690at2"/>
<dbReference type="GeneID" id="40827501"/>
<keyword evidence="6" id="KW-0808">Transferase</keyword>
<dbReference type="Gene3D" id="1.10.1200.10">
    <property type="entry name" value="ACP-like"/>
    <property type="match status" value="1"/>
</dbReference>
<feature type="domain" description="Carrier" evidence="8">
    <location>
        <begin position="606"/>
        <end position="681"/>
    </location>
</feature>
<dbReference type="InterPro" id="IPR001031">
    <property type="entry name" value="Thioesterase"/>
</dbReference>
<dbReference type="SUPFAM" id="SSF47336">
    <property type="entry name" value="ACP-like"/>
    <property type="match status" value="1"/>
</dbReference>
<evidence type="ECO:0000256" key="7">
    <source>
        <dbReference type="ARBA" id="ARBA00022737"/>
    </source>
</evidence>
<dbReference type="Proteomes" id="UP000199063">
    <property type="component" value="Unassembled WGS sequence"/>
</dbReference>
<dbReference type="RefSeq" id="WP_093651799.1">
    <property type="nucleotide sequence ID" value="NZ_FNHI01000001.1"/>
</dbReference>
<dbReference type="SUPFAM" id="SSF53474">
    <property type="entry name" value="alpha/beta-Hydrolases"/>
    <property type="match status" value="1"/>
</dbReference>
<organism evidence="10 11">
    <name type="scientific">Streptomyces wuyuanensis</name>
    <dbReference type="NCBI Taxonomy" id="1196353"/>
    <lineage>
        <taxon>Bacteria</taxon>
        <taxon>Bacillati</taxon>
        <taxon>Actinomycetota</taxon>
        <taxon>Actinomycetes</taxon>
        <taxon>Kitasatosporales</taxon>
        <taxon>Streptomycetaceae</taxon>
        <taxon>Streptomyces</taxon>
    </lineage>
</organism>
<dbReference type="SMART" id="SM00824">
    <property type="entry name" value="PKS_TE"/>
    <property type="match status" value="1"/>
</dbReference>
<dbReference type="GO" id="GO:0006633">
    <property type="term" value="P:fatty acid biosynthetic process"/>
    <property type="evidence" value="ECO:0007669"/>
    <property type="project" value="TreeGrafter"/>
</dbReference>
<keyword evidence="7" id="KW-0677">Repeat</keyword>
<sequence length="947" mass="100269">MTEFAPEQSRRSGRGTPVAVVGMAGRFPGADDIGQFWQNLLNGQESVREFTADEMRAAGVPEAGISDPNRVPAGADMAGADLFDEQFFGITGRDAALMDPQHRILLTCAWEALEDAGTRPDWSDGRIGVFAATSLSTYLLSQVLRSADHADEAMNYPVLIGNDKDFLATRVAYKLGLTGPGISVATACSSSLTAVHLACTALERGDCDAALVGGVSITVPQTSGYLYQEGGILSQDGHCRVFDAASGGTVKGNGCGVVVLKPLDRALAEGDRVYAVLRGSAVNNDGSDKIGFTAPGPAGQQAVIEAALRDSGVPADSIGYVEAHGTGTALGDPLELRALAAAHRAAGGPAPDCAVGSLKANIGHLDAAAGVAGLIKTALVLHHQTVPPQINFTAPNPHIGLDALPYQVRTTAEGPHQLRLRAAAVSSFGLGGTNAHCVLEAAPRPQVAESGPTGVRYPVVLSGKDDRGLRAVARRLRDHLAAERHRPTVRDLAYTLLAGRQPMPVRHAFAAADIDEVLEELDAFLDERADGRAAADSGVTGQAVRSWLAGRDLPAGEWAEAWDFRSARKIALPAYPFQRNRHWIEAAPPTGGAVTADESVDTGTGTGTGVTREQFTALLGKHLGVTGIAEDDDYYDLGGDSMLAVEIATSLRDAFGVPIDLDVFAQLSTVGELADYVVSVGAAPGGARDRIGRVVPIRQGEGRTLFLVHPAGGTNFVYFRMAVHSRSAEPLAAVSYPGEEDGRPGTLRELAALYVEQIRREQPHGPYRLGGYSFGGNVLFEMALQLRAAGEEVDTLLMLDSHPPEAYVGGHIGDDEFERAVPLLLTSAAADEEQMELLRREGFVAAWRHNHDLLKGHYPDRRFDGDIVLVVAEEDEDGALLDTMRIRRLDKASLWGGHVEGRVEVLKTPGDHFSMFEDGGRLEALAATFDRALARIAEPAGKDGDLG</sequence>
<evidence type="ECO:0000259" key="8">
    <source>
        <dbReference type="PROSITE" id="PS50075"/>
    </source>
</evidence>
<name>A0A1G9MLF1_9ACTN</name>
<keyword evidence="5" id="KW-0597">Phosphoprotein</keyword>
<dbReference type="PANTHER" id="PTHR43775">
    <property type="entry name" value="FATTY ACID SYNTHASE"/>
    <property type="match status" value="1"/>
</dbReference>
<dbReference type="Gene3D" id="3.40.47.10">
    <property type="match status" value="1"/>
</dbReference>
<dbReference type="PROSITE" id="PS52004">
    <property type="entry name" value="KS3_2"/>
    <property type="match status" value="1"/>
</dbReference>
<evidence type="ECO:0000259" key="9">
    <source>
        <dbReference type="PROSITE" id="PS52004"/>
    </source>
</evidence>
<evidence type="ECO:0000256" key="2">
    <source>
        <dbReference type="ARBA" id="ARBA00004792"/>
    </source>
</evidence>
<evidence type="ECO:0000313" key="10">
    <source>
        <dbReference type="EMBL" id="SDL75100.1"/>
    </source>
</evidence>
<dbReference type="STRING" id="1196353.SAMN05444921_101163"/>
<dbReference type="AlphaFoldDB" id="A0A1G9MLF1"/>
<dbReference type="InterPro" id="IPR020802">
    <property type="entry name" value="TesA-like"/>
</dbReference>
<evidence type="ECO:0000256" key="6">
    <source>
        <dbReference type="ARBA" id="ARBA00022679"/>
    </source>
</evidence>
<dbReference type="InterPro" id="IPR016039">
    <property type="entry name" value="Thiolase-like"/>
</dbReference>
<keyword evidence="11" id="KW-1185">Reference proteome</keyword>
<dbReference type="PROSITE" id="PS50075">
    <property type="entry name" value="CARRIER"/>
    <property type="match status" value="1"/>
</dbReference>
<dbReference type="InterPro" id="IPR014031">
    <property type="entry name" value="Ketoacyl_synth_C"/>
</dbReference>
<dbReference type="Pfam" id="PF00975">
    <property type="entry name" value="Thioesterase"/>
    <property type="match status" value="1"/>
</dbReference>
<dbReference type="PANTHER" id="PTHR43775:SF37">
    <property type="entry name" value="SI:DKEY-61P9.11"/>
    <property type="match status" value="1"/>
</dbReference>
<comment type="subcellular location">
    <subcellularLocation>
        <location evidence="1">Cytoplasm</location>
    </subcellularLocation>
</comment>
<dbReference type="CDD" id="cd00833">
    <property type="entry name" value="PKS"/>
    <property type="match status" value="1"/>
</dbReference>